<dbReference type="Proteomes" id="UP001221757">
    <property type="component" value="Unassembled WGS sequence"/>
</dbReference>
<proteinExistence type="predicted"/>
<evidence type="ECO:0000259" key="2">
    <source>
        <dbReference type="Pfam" id="PF16787"/>
    </source>
</evidence>
<evidence type="ECO:0000313" key="4">
    <source>
        <dbReference type="Proteomes" id="UP001221757"/>
    </source>
</evidence>
<dbReference type="Pfam" id="PF16787">
    <property type="entry name" value="NDC10_II"/>
    <property type="match status" value="1"/>
</dbReference>
<dbReference type="Gene3D" id="1.10.443.20">
    <property type="entry name" value="Centromere DNA-binding protein complex CBF3 subunit, domain 2"/>
    <property type="match status" value="1"/>
</dbReference>
<dbReference type="InterPro" id="IPR031872">
    <property type="entry name" value="NDC10_II"/>
</dbReference>
<dbReference type="AlphaFoldDB" id="A0AAD7DIQ4"/>
<dbReference type="GO" id="GO:0003677">
    <property type="term" value="F:DNA binding"/>
    <property type="evidence" value="ECO:0007669"/>
    <property type="project" value="InterPro"/>
</dbReference>
<dbReference type="EMBL" id="JARKIE010000053">
    <property type="protein sequence ID" value="KAJ7692293.1"/>
    <property type="molecule type" value="Genomic_DNA"/>
</dbReference>
<keyword evidence="4" id="KW-1185">Reference proteome</keyword>
<evidence type="ECO:0000256" key="1">
    <source>
        <dbReference type="SAM" id="MobiDB-lite"/>
    </source>
</evidence>
<feature type="region of interest" description="Disordered" evidence="1">
    <location>
        <begin position="176"/>
        <end position="220"/>
    </location>
</feature>
<sequence length="615" mass="67908">MAAVVEVIDPVLLEGSEVANGATTPASHTSISSVPSTSKASTALLNTAHRAAPSLCPTGIPLATSLKHETSTKAGCRSTHFTAAKLTRKAPLSQACSDLLITVPKTASLPRLRDALTSHWYAARMRQPGSTEPRVSSPLRPAPSEDRPESGDAENEAALLRAFDVPGANAYELLSYEEEEEDEEEDEEEEDENQEENEENSSGEAVESDDESAGDQEEFRIGVRVAAVRRTEGNRRAGGLKTQKAMEFLGIARDTTQIMDDIVDEHALLLFIKYNAEREKRTRKGASIPGTHLSASQLKKLAGCYPDLARDRPATTVIVFDAIKTRMDEALERVRNGLDDGEDAPDIIANTFLAEGFLAHRHIRLAVFGHLAWTAQHASGNRGDDFRALKLCELQPFNITHPNGRTAIYSVLGLQGEEKAGKRGMRTVVNPVYSAFIAHMEPEMCPLGALAFYFHYLYDVKKLPSIMNIDWALNKSWRQVRLLHGPKAETVPFNEQSLYNLYCRASQAAGFNSRLKAHLPRHLLGYKQAEMNVDATEKSKMGWKGDIDVYRVLIRLLILSQAILGAAGFRADEPYDPVWRHVRVPERFLSLVCTMAEEIQASIVGTSVSLRFHSH</sequence>
<dbReference type="InterPro" id="IPR038279">
    <property type="entry name" value="Ndc10_dom2_sf"/>
</dbReference>
<reference evidence="3" key="1">
    <citation type="submission" date="2023-03" db="EMBL/GenBank/DDBJ databases">
        <title>Massive genome expansion in bonnet fungi (Mycena s.s.) driven by repeated elements and novel gene families across ecological guilds.</title>
        <authorList>
            <consortium name="Lawrence Berkeley National Laboratory"/>
            <person name="Harder C.B."/>
            <person name="Miyauchi S."/>
            <person name="Viragh M."/>
            <person name="Kuo A."/>
            <person name="Thoen E."/>
            <person name="Andreopoulos B."/>
            <person name="Lu D."/>
            <person name="Skrede I."/>
            <person name="Drula E."/>
            <person name="Henrissat B."/>
            <person name="Morin E."/>
            <person name="Kohler A."/>
            <person name="Barry K."/>
            <person name="LaButti K."/>
            <person name="Morin E."/>
            <person name="Salamov A."/>
            <person name="Lipzen A."/>
            <person name="Mereny Z."/>
            <person name="Hegedus B."/>
            <person name="Baldrian P."/>
            <person name="Stursova M."/>
            <person name="Weitz H."/>
            <person name="Taylor A."/>
            <person name="Grigoriev I.V."/>
            <person name="Nagy L.G."/>
            <person name="Martin F."/>
            <person name="Kauserud H."/>
        </authorList>
    </citation>
    <scope>NUCLEOTIDE SEQUENCE</scope>
    <source>
        <strain evidence="3">CBHHK067</strain>
    </source>
</reference>
<protein>
    <recommendedName>
        <fullName evidence="2">Ndc10 domain-containing protein</fullName>
    </recommendedName>
</protein>
<evidence type="ECO:0000313" key="3">
    <source>
        <dbReference type="EMBL" id="KAJ7692293.1"/>
    </source>
</evidence>
<comment type="caution">
    <text evidence="3">The sequence shown here is derived from an EMBL/GenBank/DDBJ whole genome shotgun (WGS) entry which is preliminary data.</text>
</comment>
<accession>A0AAD7DIQ4</accession>
<gene>
    <name evidence="3" type="ORF">B0H17DRAFT_1159658</name>
</gene>
<name>A0AAD7DIQ4_MYCRO</name>
<feature type="region of interest" description="Disordered" evidence="1">
    <location>
        <begin position="123"/>
        <end position="153"/>
    </location>
</feature>
<feature type="compositionally biased region" description="Acidic residues" evidence="1">
    <location>
        <begin position="176"/>
        <end position="216"/>
    </location>
</feature>
<feature type="domain" description="Ndc10" evidence="2">
    <location>
        <begin position="381"/>
        <end position="520"/>
    </location>
</feature>
<organism evidence="3 4">
    <name type="scientific">Mycena rosella</name>
    <name type="common">Pink bonnet</name>
    <name type="synonym">Agaricus rosellus</name>
    <dbReference type="NCBI Taxonomy" id="1033263"/>
    <lineage>
        <taxon>Eukaryota</taxon>
        <taxon>Fungi</taxon>
        <taxon>Dikarya</taxon>
        <taxon>Basidiomycota</taxon>
        <taxon>Agaricomycotina</taxon>
        <taxon>Agaricomycetes</taxon>
        <taxon>Agaricomycetidae</taxon>
        <taxon>Agaricales</taxon>
        <taxon>Marasmiineae</taxon>
        <taxon>Mycenaceae</taxon>
        <taxon>Mycena</taxon>
    </lineage>
</organism>